<dbReference type="KEGG" id="lak:106158495"/>
<accession>A0A1S3HY18</accession>
<dbReference type="InterPro" id="IPR002048">
    <property type="entry name" value="EF_hand_dom"/>
</dbReference>
<dbReference type="InterPro" id="IPR018247">
    <property type="entry name" value="EF_Hand_1_Ca_BS"/>
</dbReference>
<dbReference type="PROSITE" id="PS00018">
    <property type="entry name" value="EF_HAND_1"/>
    <property type="match status" value="1"/>
</dbReference>
<dbReference type="Pfam" id="PF13499">
    <property type="entry name" value="EF-hand_7"/>
    <property type="match status" value="1"/>
</dbReference>
<keyword evidence="3" id="KW-1185">Reference proteome</keyword>
<dbReference type="SUPFAM" id="SSF52047">
    <property type="entry name" value="RNI-like"/>
    <property type="match status" value="1"/>
</dbReference>
<dbReference type="Pfam" id="PF13516">
    <property type="entry name" value="LRR_6"/>
    <property type="match status" value="7"/>
</dbReference>
<dbReference type="PROSITE" id="PS50222">
    <property type="entry name" value="EF_HAND_2"/>
    <property type="match status" value="2"/>
</dbReference>
<name>A0A1S3HY18_LINAN</name>
<evidence type="ECO:0000256" key="1">
    <source>
        <dbReference type="ARBA" id="ARBA00022837"/>
    </source>
</evidence>
<dbReference type="InterPro" id="IPR011992">
    <property type="entry name" value="EF-hand-dom_pair"/>
</dbReference>
<dbReference type="InterPro" id="IPR032675">
    <property type="entry name" value="LRR_dom_sf"/>
</dbReference>
<dbReference type="Gene3D" id="1.10.238.10">
    <property type="entry name" value="EF-hand"/>
    <property type="match status" value="1"/>
</dbReference>
<dbReference type="SMART" id="SM00368">
    <property type="entry name" value="LRR_RI"/>
    <property type="match status" value="8"/>
</dbReference>
<dbReference type="SUPFAM" id="SSF47473">
    <property type="entry name" value="EF-hand"/>
    <property type="match status" value="1"/>
</dbReference>
<reference evidence="4" key="1">
    <citation type="submission" date="2025-08" db="UniProtKB">
        <authorList>
            <consortium name="RefSeq"/>
        </authorList>
    </citation>
    <scope>IDENTIFICATION</scope>
    <source>
        <tissue evidence="4">Gonads</tissue>
    </source>
</reference>
<dbReference type="Proteomes" id="UP000085678">
    <property type="component" value="Unplaced"/>
</dbReference>
<sequence length="472" mass="52269">MEEEGSLSLSDPETNLTNVEITDDKGWDTDLESEDGNRNYDNTGKATYMEACKKGGVVPVTYFIKHMNDSNLQLRHHGLGPMGTKAVSVALVSNTNVLKLDLSDNWLGPSGGHSVCEMLKENCYITELNLSDNKLGTESAKDLSDIIQNSNTLTHITLSGNDLDDKAAEHIAEAIMNTQKLEFLDLSQNKLGEVGGVLLGPAISENSSIKEMNLSWNCIRAKGAVAVAQGIKNNVFMKKINLDWNGFGNEGAIALGDALKGNSVLEELDISNNRINTEGAVLFGKGLMVNESLKVLKIGMNPMQSAGCFAILTAVLKNPNNILHTLDFSRILVNTDFLDLLKQVQETFPELKCHHGGMEIFEMPEIKVHPMVKIDRFLEEQNLRLIDFFCRFDEDHSMSVTHEEFAQGMRDSGINMTEDDIQLLLGELDRDGDGEVNYSELVVGFKKFIEDRKKLAGVIKQMKAQTDAKYKY</sequence>
<dbReference type="CDD" id="cd00051">
    <property type="entry name" value="EFh"/>
    <property type="match status" value="1"/>
</dbReference>
<dbReference type="GO" id="GO:0005509">
    <property type="term" value="F:calcium ion binding"/>
    <property type="evidence" value="ECO:0007669"/>
    <property type="project" value="InterPro"/>
</dbReference>
<organism evidence="3 4">
    <name type="scientific">Lingula anatina</name>
    <name type="common">Brachiopod</name>
    <name type="synonym">Lingula unguis</name>
    <dbReference type="NCBI Taxonomy" id="7574"/>
    <lineage>
        <taxon>Eukaryota</taxon>
        <taxon>Metazoa</taxon>
        <taxon>Spiralia</taxon>
        <taxon>Lophotrochozoa</taxon>
        <taxon>Brachiopoda</taxon>
        <taxon>Linguliformea</taxon>
        <taxon>Lingulata</taxon>
        <taxon>Lingulida</taxon>
        <taxon>Linguloidea</taxon>
        <taxon>Lingulidae</taxon>
        <taxon>Lingula</taxon>
    </lineage>
</organism>
<evidence type="ECO:0000313" key="3">
    <source>
        <dbReference type="Proteomes" id="UP000085678"/>
    </source>
</evidence>
<dbReference type="RefSeq" id="XP_013389969.1">
    <property type="nucleotide sequence ID" value="XM_013534515.1"/>
</dbReference>
<dbReference type="InterPro" id="IPR001611">
    <property type="entry name" value="Leu-rich_rpt"/>
</dbReference>
<dbReference type="SMART" id="SM00054">
    <property type="entry name" value="EFh"/>
    <property type="match status" value="2"/>
</dbReference>
<keyword evidence="1" id="KW-0106">Calcium</keyword>
<feature type="domain" description="EF-hand" evidence="2">
    <location>
        <begin position="416"/>
        <end position="451"/>
    </location>
</feature>
<dbReference type="GeneID" id="106158495"/>
<evidence type="ECO:0000259" key="2">
    <source>
        <dbReference type="PROSITE" id="PS50222"/>
    </source>
</evidence>
<dbReference type="Gene3D" id="3.80.10.10">
    <property type="entry name" value="Ribonuclease Inhibitor"/>
    <property type="match status" value="2"/>
</dbReference>
<dbReference type="AlphaFoldDB" id="A0A1S3HY18"/>
<dbReference type="OrthoDB" id="120976at2759"/>
<proteinExistence type="predicted"/>
<gene>
    <name evidence="4" type="primary">LOC106158495</name>
</gene>
<protein>
    <submittedName>
        <fullName evidence="4">Leucine-rich repeat-containing protein 74B</fullName>
    </submittedName>
</protein>
<evidence type="ECO:0000313" key="4">
    <source>
        <dbReference type="RefSeq" id="XP_013389969.1"/>
    </source>
</evidence>
<dbReference type="InParanoid" id="A0A1S3HY18"/>
<dbReference type="PANTHER" id="PTHR24114:SF50">
    <property type="entry name" value="RNI-LIKE PROTEIN"/>
    <property type="match status" value="1"/>
</dbReference>
<dbReference type="PANTHER" id="PTHR24114">
    <property type="entry name" value="LEUCINE RICH REPEAT FAMILY PROTEIN"/>
    <property type="match status" value="1"/>
</dbReference>
<feature type="domain" description="EF-hand" evidence="2">
    <location>
        <begin position="380"/>
        <end position="415"/>
    </location>
</feature>
<dbReference type="InterPro" id="IPR052394">
    <property type="entry name" value="LRR-containing"/>
</dbReference>